<feature type="domain" description="PARP catalytic" evidence="1">
    <location>
        <begin position="213"/>
        <end position="314"/>
    </location>
</feature>
<dbReference type="AlphaFoldDB" id="A0AAN7BLA8"/>
<keyword evidence="3" id="KW-1185">Reference proteome</keyword>
<name>A0AAN7BLA8_9PEZI</name>
<dbReference type="Proteomes" id="UP001301958">
    <property type="component" value="Unassembled WGS sequence"/>
</dbReference>
<dbReference type="Pfam" id="PF00644">
    <property type="entry name" value="PARP"/>
    <property type="match status" value="1"/>
</dbReference>
<reference evidence="2" key="2">
    <citation type="submission" date="2023-05" db="EMBL/GenBank/DDBJ databases">
        <authorList>
            <consortium name="Lawrence Berkeley National Laboratory"/>
            <person name="Steindorff A."/>
            <person name="Hensen N."/>
            <person name="Bonometti L."/>
            <person name="Westerberg I."/>
            <person name="Brannstrom I.O."/>
            <person name="Guillou S."/>
            <person name="Cros-Aarteil S."/>
            <person name="Calhoun S."/>
            <person name="Haridas S."/>
            <person name="Kuo A."/>
            <person name="Mondo S."/>
            <person name="Pangilinan J."/>
            <person name="Riley R."/>
            <person name="Labutti K."/>
            <person name="Andreopoulos B."/>
            <person name="Lipzen A."/>
            <person name="Chen C."/>
            <person name="Yanf M."/>
            <person name="Daum C."/>
            <person name="Ng V."/>
            <person name="Clum A."/>
            <person name="Ohm R."/>
            <person name="Martin F."/>
            <person name="Silar P."/>
            <person name="Natvig D."/>
            <person name="Lalanne C."/>
            <person name="Gautier V."/>
            <person name="Ament-Velasquez S.L."/>
            <person name="Kruys A."/>
            <person name="Hutchinson M.I."/>
            <person name="Powell A.J."/>
            <person name="Barry K."/>
            <person name="Miller A.N."/>
            <person name="Grigoriev I.V."/>
            <person name="Debuchy R."/>
            <person name="Gladieux P."/>
            <person name="Thoren M.H."/>
            <person name="Johannesson H."/>
        </authorList>
    </citation>
    <scope>NUCLEOTIDE SEQUENCE</scope>
    <source>
        <strain evidence="2">CBS 990.96</strain>
    </source>
</reference>
<evidence type="ECO:0000313" key="2">
    <source>
        <dbReference type="EMBL" id="KAK4225374.1"/>
    </source>
</evidence>
<sequence length="321" mass="36333">MALDSTAQQSNATLPLGINIPHYQSLRTKPTPTTETHLRNPISNRQYCVLIICLVVLGKSQRLFTVDYNRVSPDPGYDSAEAAVRSQGGAVNYPETIVYDERQIIPTPRAISPSVDPDYDYYKYLFTSTWKPHGYYSPTPKIYQINIKRIEELNDSKRGRLWLDHTAKLHSTHHGIRFHGTKIKCNALIASINHWTTNPFKPCSDSSCSFCHIFRTSFKIGTVRQQRFSSYMYGRGIYSSSSSSKADMYFQDVNGKNNCYAALIICLVALGKIKNLFRPDNGRTAPDYGYDSVEGGSVNAPETVVYDERQIIPVGFIIYKR</sequence>
<dbReference type="Gene3D" id="3.90.228.10">
    <property type="match status" value="2"/>
</dbReference>
<proteinExistence type="predicted"/>
<dbReference type="EMBL" id="MU865368">
    <property type="protein sequence ID" value="KAK4225374.1"/>
    <property type="molecule type" value="Genomic_DNA"/>
</dbReference>
<dbReference type="SUPFAM" id="SSF56399">
    <property type="entry name" value="ADP-ribosylation"/>
    <property type="match status" value="1"/>
</dbReference>
<comment type="caution">
    <text evidence="2">The sequence shown here is derived from an EMBL/GenBank/DDBJ whole genome shotgun (WGS) entry which is preliminary data.</text>
</comment>
<gene>
    <name evidence="2" type="ORF">QBC38DRAFT_530957</name>
</gene>
<protein>
    <recommendedName>
        <fullName evidence="1">PARP catalytic domain-containing protein</fullName>
    </recommendedName>
</protein>
<reference evidence="2" key="1">
    <citation type="journal article" date="2023" name="Mol. Phylogenet. Evol.">
        <title>Genome-scale phylogeny and comparative genomics of the fungal order Sordariales.</title>
        <authorList>
            <person name="Hensen N."/>
            <person name="Bonometti L."/>
            <person name="Westerberg I."/>
            <person name="Brannstrom I.O."/>
            <person name="Guillou S."/>
            <person name="Cros-Aarteil S."/>
            <person name="Calhoun S."/>
            <person name="Haridas S."/>
            <person name="Kuo A."/>
            <person name="Mondo S."/>
            <person name="Pangilinan J."/>
            <person name="Riley R."/>
            <person name="LaButti K."/>
            <person name="Andreopoulos B."/>
            <person name="Lipzen A."/>
            <person name="Chen C."/>
            <person name="Yan M."/>
            <person name="Daum C."/>
            <person name="Ng V."/>
            <person name="Clum A."/>
            <person name="Steindorff A."/>
            <person name="Ohm R.A."/>
            <person name="Martin F."/>
            <person name="Silar P."/>
            <person name="Natvig D.O."/>
            <person name="Lalanne C."/>
            <person name="Gautier V."/>
            <person name="Ament-Velasquez S.L."/>
            <person name="Kruys A."/>
            <person name="Hutchinson M.I."/>
            <person name="Powell A.J."/>
            <person name="Barry K."/>
            <person name="Miller A.N."/>
            <person name="Grigoriev I.V."/>
            <person name="Debuchy R."/>
            <person name="Gladieux P."/>
            <person name="Hiltunen Thoren M."/>
            <person name="Johannesson H."/>
        </authorList>
    </citation>
    <scope>NUCLEOTIDE SEQUENCE</scope>
    <source>
        <strain evidence="2">CBS 990.96</strain>
    </source>
</reference>
<evidence type="ECO:0000259" key="1">
    <source>
        <dbReference type="Pfam" id="PF00644"/>
    </source>
</evidence>
<dbReference type="InterPro" id="IPR012317">
    <property type="entry name" value="Poly(ADP-ribose)pol_cat_dom"/>
</dbReference>
<accession>A0AAN7BLA8</accession>
<organism evidence="2 3">
    <name type="scientific">Podospora fimiseda</name>
    <dbReference type="NCBI Taxonomy" id="252190"/>
    <lineage>
        <taxon>Eukaryota</taxon>
        <taxon>Fungi</taxon>
        <taxon>Dikarya</taxon>
        <taxon>Ascomycota</taxon>
        <taxon>Pezizomycotina</taxon>
        <taxon>Sordariomycetes</taxon>
        <taxon>Sordariomycetidae</taxon>
        <taxon>Sordariales</taxon>
        <taxon>Podosporaceae</taxon>
        <taxon>Podospora</taxon>
    </lineage>
</organism>
<dbReference type="GO" id="GO:0003950">
    <property type="term" value="F:NAD+ poly-ADP-ribosyltransferase activity"/>
    <property type="evidence" value="ECO:0007669"/>
    <property type="project" value="InterPro"/>
</dbReference>
<evidence type="ECO:0000313" key="3">
    <source>
        <dbReference type="Proteomes" id="UP001301958"/>
    </source>
</evidence>